<keyword evidence="4" id="KW-0812">Transmembrane</keyword>
<evidence type="ECO:0000313" key="6">
    <source>
        <dbReference type="Proteomes" id="UP000692954"/>
    </source>
</evidence>
<name>A0A8S1N2C4_9CILI</name>
<accession>A0A8S1N2C4</accession>
<evidence type="ECO:0000256" key="1">
    <source>
        <dbReference type="ARBA" id="ARBA00022729"/>
    </source>
</evidence>
<comment type="caution">
    <text evidence="5">The sequence shown here is derived from an EMBL/GenBank/DDBJ whole genome shotgun (WGS) entry which is preliminary data.</text>
</comment>
<organism evidence="5 6">
    <name type="scientific">Paramecium sonneborni</name>
    <dbReference type="NCBI Taxonomy" id="65129"/>
    <lineage>
        <taxon>Eukaryota</taxon>
        <taxon>Sar</taxon>
        <taxon>Alveolata</taxon>
        <taxon>Ciliophora</taxon>
        <taxon>Intramacronucleata</taxon>
        <taxon>Oligohymenophorea</taxon>
        <taxon>Peniculida</taxon>
        <taxon>Parameciidae</taxon>
        <taxon>Paramecium</taxon>
    </lineage>
</organism>
<feature type="transmembrane region" description="Helical" evidence="4">
    <location>
        <begin position="1345"/>
        <end position="1366"/>
    </location>
</feature>
<gene>
    <name evidence="5" type="ORF">PSON_ATCC_30995.1.T0440309</name>
</gene>
<evidence type="ECO:0008006" key="7">
    <source>
        <dbReference type="Google" id="ProtNLM"/>
    </source>
</evidence>
<evidence type="ECO:0000256" key="4">
    <source>
        <dbReference type="SAM" id="Phobius"/>
    </source>
</evidence>
<keyword evidence="4" id="KW-0472">Membrane</keyword>
<feature type="transmembrane region" description="Helical" evidence="4">
    <location>
        <begin position="1555"/>
        <end position="1580"/>
    </location>
</feature>
<dbReference type="SMART" id="SM00261">
    <property type="entry name" value="FU"/>
    <property type="match status" value="8"/>
</dbReference>
<keyword evidence="6" id="KW-1185">Reference proteome</keyword>
<keyword evidence="4" id="KW-1133">Transmembrane helix</keyword>
<dbReference type="NCBIfam" id="TIGR02232">
    <property type="entry name" value="myxo_disulf_rpt"/>
    <property type="match status" value="6"/>
</dbReference>
<dbReference type="PANTHER" id="PTHR38934:SF6">
    <property type="entry name" value="CHROMOSOME UNDETERMINED SCAFFOLD_176, WHOLE GENOME SHOTGUN SEQUENCE"/>
    <property type="match status" value="1"/>
</dbReference>
<dbReference type="InterPro" id="IPR011936">
    <property type="entry name" value="Myxo_disulph_rpt"/>
</dbReference>
<dbReference type="InterPro" id="IPR006212">
    <property type="entry name" value="Furin_repeat"/>
</dbReference>
<keyword evidence="3" id="KW-1015">Disulfide bond</keyword>
<evidence type="ECO:0000313" key="5">
    <source>
        <dbReference type="EMBL" id="CAD8083265.1"/>
    </source>
</evidence>
<protein>
    <recommendedName>
        <fullName evidence="7">Insulin-like growth factor binding protein, N-terminal</fullName>
    </recommendedName>
</protein>
<evidence type="ECO:0000256" key="2">
    <source>
        <dbReference type="ARBA" id="ARBA00022737"/>
    </source>
</evidence>
<keyword evidence="2" id="KW-0677">Repeat</keyword>
<feature type="transmembrane region" description="Helical" evidence="4">
    <location>
        <begin position="1443"/>
        <end position="1460"/>
    </location>
</feature>
<evidence type="ECO:0000256" key="3">
    <source>
        <dbReference type="ARBA" id="ARBA00023157"/>
    </source>
</evidence>
<dbReference type="Pfam" id="PF13948">
    <property type="entry name" value="DUF4215"/>
    <property type="match status" value="9"/>
</dbReference>
<dbReference type="OrthoDB" id="300641at2759"/>
<dbReference type="PANTHER" id="PTHR38934">
    <property type="entry name" value="HYPHALLY REGULATED CELL WALL PROTEIN 1"/>
    <property type="match status" value="1"/>
</dbReference>
<reference evidence="5" key="1">
    <citation type="submission" date="2021-01" db="EMBL/GenBank/DDBJ databases">
        <authorList>
            <consortium name="Genoscope - CEA"/>
            <person name="William W."/>
        </authorList>
    </citation>
    <scope>NUCLEOTIDE SEQUENCE</scope>
</reference>
<keyword evidence="1" id="KW-0732">Signal</keyword>
<dbReference type="Proteomes" id="UP000692954">
    <property type="component" value="Unassembled WGS sequence"/>
</dbReference>
<proteinExistence type="predicted"/>
<dbReference type="EMBL" id="CAJJDN010000044">
    <property type="protein sequence ID" value="CAD8083265.1"/>
    <property type="molecule type" value="Genomic_DNA"/>
</dbReference>
<sequence length="1623" mass="187250">MFILESSTERDFQKGVFVYWSYIESKAVFGGKYVWATAKFSQKYTILKPHHQLTIQFDAIFGCNFQSGAGYLGYSINNNTETQINLNQTVTIKISHSSSILYIAFQCYGQNNNVLDRYCALADYSIIVHYCSPFCLQCSNENTCITMDTYDTSIIKIDQSECGPQQFLDNQYFRCENCPEECEACFNEYECTQCYYPYQLYITKCILMCKSNQHFNELLNICEACNMKCKQCRNNKDWCIHCEEKHFRILNLNQCVCQSGYYDDNITPKCQVCHNLCISCYGPSNIACTQCIQLDKIQLNGNICDCQDGYYFDYSQFKCDQCNFKCQTCFSSFENSCLSCSNNQNRSLQGLQCICLIGFYELNDFCQQCPETEDTQLSQCYKRCGNDMKKWYNQPCDQVTCLLGFENINNICIPICGDLQINGDEECDDGNQIINDGCLNCRFQCPKQCNTCDQTTVFPCSDICGDGIITGFEECDDGNNIQFDGCYECKLDCQIQCTKCLRGQCYECQTYGWEINIETLMCIENCGDSIVIGREECDDGYNLDENDNCYQCKRLCRNDCKTCTSDGKTCLDCQIVGFKPQNYFCINICGDGYLAKDPYGRNSEECDDFNLINYDGCSSTCKFQCQNDVCKVCENRKCIECIDHYYLDVSKNQCLEKCNDGIVIGKEKCDDMNSLLHDGCYNCQLSCQPSCLICQITGCQSCQIGFRLILNQCINVCGDGLIVQGEDCDDGNISPFDGCHFCKFYCNPNCQLCVLGQCLSCYKEFVMIKGICMFSFHNPIGKVNENHHLFNQNQISNSFISFCRLQINGICLICDDFYYLNKLDSKCESRCGDNVINNLEECEHNLTYKIRVCSACKFQCQDNCKECYFGFCQKCEQDYLLIKQTNECKIKVQCNPEKGLYYNDILNQCYEICGDGIISENEQCEDYNLDPYDGCYDCKYSCYSHCPLCIQGVCTDDGSTCQKGYYFDKETGFCFNVCGDGIIAIPDEECDEINNTDCVNCKKINEKNCKIFNEINKCVACLDNFQIVDEVCQPEPKQICDVQSCVNCQNNICIQSSQTQINNQNQENIILYYCGDGLINQNEFCDDGNFINGDGCDSNCQPSLNSICQLNECIQIFYPSPQIKYIQQIQNCQILTLYYDQYVKLSNNSTLEKYLNTLSGKVENTQVNVSFDSNTSEPFDLVNLEINIKIEYFYKIIDPIFILNFADPSIILNQHDSKQQMMLISIQLPSPNLLSIKEQSTTESIIKFSGYQIQIIAAVILISSITGEFQIIENQIEIIQMLYYYKYINIIKGQNLDKFFETFKIIQLANFFEYIGFLPQTYFFFSITKESSNSIFQADGRSSNFLFGFLQIFFILFIAYSTHIFIKIVIKFANHKIAFLKTQQLKQYQLKIVNKLLKFLIKNNGNQFKTKFEMIFQSLLYEHVINTMLSFQYQNYESTEGKISLILNISLSIWLVLYLMNQETQRCIKLKQTYSCLQKIIFGIILVGCFECPIIQIQLCALNEIFYFSFLYIKKNKIKQINTYKDLFKHLTFFFMDMIYLMHEFQKKDPQQLVILGWIQIGIMSSNLTLILIFDLYQILQPIIQKLRKGYARVENCLKQPKRNFANHELFDKGDSILQPQKI</sequence>
<feature type="transmembrane region" description="Helical" evidence="4">
    <location>
        <begin position="1480"/>
        <end position="1506"/>
    </location>
</feature>